<gene>
    <name evidence="1" type="ORF">LSH36_780g02041</name>
</gene>
<comment type="caution">
    <text evidence="1">The sequence shown here is derived from an EMBL/GenBank/DDBJ whole genome shotgun (WGS) entry which is preliminary data.</text>
</comment>
<dbReference type="Proteomes" id="UP001208570">
    <property type="component" value="Unassembled WGS sequence"/>
</dbReference>
<evidence type="ECO:0000313" key="1">
    <source>
        <dbReference type="EMBL" id="KAK2144174.1"/>
    </source>
</evidence>
<dbReference type="SUPFAM" id="SSF57302">
    <property type="entry name" value="Snake toxin-like"/>
    <property type="match status" value="1"/>
</dbReference>
<reference evidence="1" key="1">
    <citation type="journal article" date="2023" name="Mol. Biol. Evol.">
        <title>Third-Generation Sequencing Reveals the Adaptive Role of the Epigenome in Three Deep-Sea Polychaetes.</title>
        <authorList>
            <person name="Perez M."/>
            <person name="Aroh O."/>
            <person name="Sun Y."/>
            <person name="Lan Y."/>
            <person name="Juniper S.K."/>
            <person name="Young C.R."/>
            <person name="Angers B."/>
            <person name="Qian P.Y."/>
        </authorList>
    </citation>
    <scope>NUCLEOTIDE SEQUENCE</scope>
    <source>
        <strain evidence="1">P08H-3</strain>
    </source>
</reference>
<accession>A0AAD9MV61</accession>
<dbReference type="AlphaFoldDB" id="A0AAD9MV61"/>
<organism evidence="1 2">
    <name type="scientific">Paralvinella palmiformis</name>
    <dbReference type="NCBI Taxonomy" id="53620"/>
    <lineage>
        <taxon>Eukaryota</taxon>
        <taxon>Metazoa</taxon>
        <taxon>Spiralia</taxon>
        <taxon>Lophotrochozoa</taxon>
        <taxon>Annelida</taxon>
        <taxon>Polychaeta</taxon>
        <taxon>Sedentaria</taxon>
        <taxon>Canalipalpata</taxon>
        <taxon>Terebellida</taxon>
        <taxon>Terebelliformia</taxon>
        <taxon>Alvinellidae</taxon>
        <taxon>Paralvinella</taxon>
    </lineage>
</organism>
<protein>
    <submittedName>
        <fullName evidence="1">Uncharacterized protein</fullName>
    </submittedName>
</protein>
<name>A0AAD9MV61_9ANNE</name>
<sequence>MTLCEYAKNFGRTRGHVDCVKFLNVTLHRLVNCTGHCQKYTLRLDADNYYIRRRCSNHCHDDTDLAASDHVTACCSEDKCNGSRNLTSQNGCLTLALLLMGIFLK</sequence>
<dbReference type="EMBL" id="JAODUP010000780">
    <property type="protein sequence ID" value="KAK2144174.1"/>
    <property type="molecule type" value="Genomic_DNA"/>
</dbReference>
<dbReference type="InterPro" id="IPR045860">
    <property type="entry name" value="Snake_toxin-like_sf"/>
</dbReference>
<proteinExistence type="predicted"/>
<evidence type="ECO:0000313" key="2">
    <source>
        <dbReference type="Proteomes" id="UP001208570"/>
    </source>
</evidence>
<keyword evidence="2" id="KW-1185">Reference proteome</keyword>